<evidence type="ECO:0000313" key="2">
    <source>
        <dbReference type="EMBL" id="MDV6282048.1"/>
    </source>
</evidence>
<feature type="domain" description="AB hydrolase-1" evidence="1">
    <location>
        <begin position="25"/>
        <end position="221"/>
    </location>
</feature>
<organism evidence="2 3">
    <name type="scientific">Rhodococcus jostii</name>
    <dbReference type="NCBI Taxonomy" id="132919"/>
    <lineage>
        <taxon>Bacteria</taxon>
        <taxon>Bacillati</taxon>
        <taxon>Actinomycetota</taxon>
        <taxon>Actinomycetes</taxon>
        <taxon>Mycobacteriales</taxon>
        <taxon>Nocardiaceae</taxon>
        <taxon>Rhodococcus</taxon>
    </lineage>
</organism>
<dbReference type="InterPro" id="IPR050266">
    <property type="entry name" value="AB_hydrolase_sf"/>
</dbReference>
<dbReference type="PANTHER" id="PTHR43798">
    <property type="entry name" value="MONOACYLGLYCEROL LIPASE"/>
    <property type="match status" value="1"/>
</dbReference>
<dbReference type="PRINTS" id="PR00111">
    <property type="entry name" value="ABHYDROLASE"/>
</dbReference>
<comment type="caution">
    <text evidence="2">The sequence shown here is derived from an EMBL/GenBank/DDBJ whole genome shotgun (WGS) entry which is preliminary data.</text>
</comment>
<dbReference type="GO" id="GO:0016787">
    <property type="term" value="F:hydrolase activity"/>
    <property type="evidence" value="ECO:0007669"/>
    <property type="project" value="UniProtKB-KW"/>
</dbReference>
<reference evidence="2 3" key="1">
    <citation type="submission" date="2023-10" db="EMBL/GenBank/DDBJ databases">
        <title>Development of a sustainable strategy for remediation of hydrocarbon-contaminated territories based on the waste exchange concept.</title>
        <authorList>
            <person name="Krivoruchko A."/>
        </authorList>
    </citation>
    <scope>NUCLEOTIDE SEQUENCE [LARGE SCALE GENOMIC DNA]</scope>
    <source>
        <strain evidence="2 3">IEGM 60</strain>
    </source>
</reference>
<dbReference type="RefSeq" id="WP_317568892.1">
    <property type="nucleotide sequence ID" value="NZ_JAWLKA010000008.1"/>
</dbReference>
<gene>
    <name evidence="2" type="ORF">R3Q59_16220</name>
</gene>
<dbReference type="Gene3D" id="3.40.50.1820">
    <property type="entry name" value="alpha/beta hydrolase"/>
    <property type="match status" value="1"/>
</dbReference>
<dbReference type="SUPFAM" id="SSF53474">
    <property type="entry name" value="alpha/beta-Hydrolases"/>
    <property type="match status" value="1"/>
</dbReference>
<proteinExistence type="predicted"/>
<dbReference type="EMBL" id="JAWLKA010000008">
    <property type="protein sequence ID" value="MDV6282048.1"/>
    <property type="molecule type" value="Genomic_DNA"/>
</dbReference>
<dbReference type="Pfam" id="PF00561">
    <property type="entry name" value="Abhydrolase_1"/>
    <property type="match status" value="1"/>
</dbReference>
<dbReference type="InterPro" id="IPR000073">
    <property type="entry name" value="AB_hydrolase_1"/>
</dbReference>
<evidence type="ECO:0000313" key="3">
    <source>
        <dbReference type="Proteomes" id="UP001185737"/>
    </source>
</evidence>
<name>A0ABU4CF20_RHOJO</name>
<keyword evidence="3" id="KW-1185">Reference proteome</keyword>
<evidence type="ECO:0000259" key="1">
    <source>
        <dbReference type="Pfam" id="PF00561"/>
    </source>
</evidence>
<protein>
    <submittedName>
        <fullName evidence="2">Alpha/beta hydrolase</fullName>
    </submittedName>
</protein>
<dbReference type="InterPro" id="IPR029058">
    <property type="entry name" value="AB_hydrolase_fold"/>
</dbReference>
<sequence length="279" mass="30234">MAIRFGYADTTFGQLHYAESGSGRPLLLLHQTPRSWDEFRELIPLLDDEFRVLALDMVGFGASAPLAPPQTIESFADAAWEFLDAVNAGPVAVLGHHTGAAVAMEMAAGRPGEVDAVVLSSCPWTEGNNRNGEPDSGVVDRAVREPDGSHLQTLWNLRRPYYPASATDLLDRFLRDALAHGVDPAEGHRACARYHMADRIEAVTAPVLLLAAGADPFSMPHLPTLRKQFTGARVVLEEVIEDGTVALIEREAPRVAAVVRSFLNSPAVRVASENLGRVR</sequence>
<accession>A0ABU4CF20</accession>
<keyword evidence="2" id="KW-0378">Hydrolase</keyword>
<dbReference type="Proteomes" id="UP001185737">
    <property type="component" value="Unassembled WGS sequence"/>
</dbReference>